<keyword evidence="1" id="KW-1133">Transmembrane helix</keyword>
<evidence type="ECO:0000313" key="2">
    <source>
        <dbReference type="EMBL" id="HGT46834.1"/>
    </source>
</evidence>
<dbReference type="Gene3D" id="1.20.144.10">
    <property type="entry name" value="Phosphatidic acid phosphatase type 2/haloperoxidase"/>
    <property type="match status" value="1"/>
</dbReference>
<organism evidence="2">
    <name type="scientific">Ignavibacterium album</name>
    <dbReference type="NCBI Taxonomy" id="591197"/>
    <lineage>
        <taxon>Bacteria</taxon>
        <taxon>Pseudomonadati</taxon>
        <taxon>Ignavibacteriota</taxon>
        <taxon>Ignavibacteria</taxon>
        <taxon>Ignavibacteriales</taxon>
        <taxon>Ignavibacteriaceae</taxon>
        <taxon>Ignavibacterium</taxon>
    </lineage>
</organism>
<dbReference type="SUPFAM" id="SSF48317">
    <property type="entry name" value="Acid phosphatase/Vanadium-dependent haloperoxidase"/>
    <property type="match status" value="1"/>
</dbReference>
<keyword evidence="1" id="KW-0472">Membrane</keyword>
<dbReference type="EMBL" id="DSVI01000004">
    <property type="protein sequence ID" value="HGT46834.1"/>
    <property type="molecule type" value="Genomic_DNA"/>
</dbReference>
<feature type="transmembrane region" description="Helical" evidence="1">
    <location>
        <begin position="170"/>
        <end position="188"/>
    </location>
</feature>
<feature type="transmembrane region" description="Helical" evidence="1">
    <location>
        <begin position="136"/>
        <end position="158"/>
    </location>
</feature>
<sequence length="194" mass="21885">MKQKLARIISTLFVPPSFTIIVYFIFALSVEQSLKKSLIVFLVALIFGFLAPITMFVIMRRKKMISDNDAMIKDQRTLPYFIAIIFYTIGLIILIFSKVSIISIAFWFCYISNTIITILINKYWKISAHSMGASGAAAALFFVFGWSSFAAMIITLLVGWSRIELKCHTLQQVIAGIVLAFVSVYVQMKIITGL</sequence>
<comment type="caution">
    <text evidence="2">The sequence shown here is derived from an EMBL/GenBank/DDBJ whole genome shotgun (WGS) entry which is preliminary data.</text>
</comment>
<proteinExistence type="predicted"/>
<dbReference type="AlphaFoldDB" id="A0A832DDU8"/>
<evidence type="ECO:0000256" key="1">
    <source>
        <dbReference type="SAM" id="Phobius"/>
    </source>
</evidence>
<gene>
    <name evidence="2" type="ORF">ENS56_02235</name>
</gene>
<name>A0A832DDU8_9BACT</name>
<dbReference type="InterPro" id="IPR036938">
    <property type="entry name" value="PAP2/HPO_sf"/>
</dbReference>
<protein>
    <recommendedName>
        <fullName evidence="3">Phosphatidic acid phosphatase type 2/haloperoxidase domain-containing protein</fullName>
    </recommendedName>
</protein>
<reference evidence="2" key="1">
    <citation type="journal article" date="2020" name="mSystems">
        <title>Genome- and Community-Level Interaction Insights into Carbon Utilization and Element Cycling Functions of Hydrothermarchaeota in Hydrothermal Sediment.</title>
        <authorList>
            <person name="Zhou Z."/>
            <person name="Liu Y."/>
            <person name="Xu W."/>
            <person name="Pan J."/>
            <person name="Luo Z.H."/>
            <person name="Li M."/>
        </authorList>
    </citation>
    <scope>NUCLEOTIDE SEQUENCE [LARGE SCALE GENOMIC DNA]</scope>
    <source>
        <strain evidence="2">SpSt-500</strain>
    </source>
</reference>
<accession>A0A832DDU8</accession>
<keyword evidence="1" id="KW-0812">Transmembrane</keyword>
<feature type="transmembrane region" description="Helical" evidence="1">
    <location>
        <begin position="78"/>
        <end position="96"/>
    </location>
</feature>
<feature type="transmembrane region" description="Helical" evidence="1">
    <location>
        <begin position="38"/>
        <end position="58"/>
    </location>
</feature>
<feature type="transmembrane region" description="Helical" evidence="1">
    <location>
        <begin position="102"/>
        <end position="124"/>
    </location>
</feature>
<evidence type="ECO:0008006" key="3">
    <source>
        <dbReference type="Google" id="ProtNLM"/>
    </source>
</evidence>
<feature type="transmembrane region" description="Helical" evidence="1">
    <location>
        <begin position="7"/>
        <end position="26"/>
    </location>
</feature>